<name>A0A0K0FBM0_STRVS</name>
<keyword evidence="3 5" id="KW-0175">Coiled coil</keyword>
<feature type="coiled-coil region" evidence="5">
    <location>
        <begin position="54"/>
        <end position="81"/>
    </location>
</feature>
<dbReference type="Pfam" id="PF00004">
    <property type="entry name" value="AAA"/>
    <property type="match status" value="1"/>
</dbReference>
<evidence type="ECO:0000256" key="4">
    <source>
        <dbReference type="RuleBase" id="RU003651"/>
    </source>
</evidence>
<sequence length="528" mass="59235">MSISLDNIYEIYEKGCKHNDHGNLKMASVFIREAIKACESLIDNSKTSKDRSNAIQVLKIMKDHEKSIDELEKKVDDIGKLIRCQSSLEPTPSDPLPQQKSTKITPIQGKTIKSRVTGRGGSTNSPSSINSPPSISAKKGTPTGGKNKGYVSRETKAKAASNVASSYDSINKNEEENCKGENNEQNEQSEFVSLQSPELVESVKTSIKDENPNVQWDDIVGLEQLKTSLRHSIVVSKILPQLFVGIRRPTRTFLLYGPPGTGKTLIAKAVATECQYKFFCVTPSVISSKWRGDSEKLIRVLFDTAKSYAPSILFFDEIDSITLKRGKNAEHEATRRTICEFLVQFEEISKSDETKVYVLAATNRPWDIDEAVLRRFEAKFYVPLPDEASRATIVRNAMREIHLSDEFSFENVAKKLEGYSASDIVNICKTAAMIPVSEFLKSISLSDMASLQDKGGCPQLPVSEEHFDRAIDQTVKSVSKDSLEDYTKWGNNFFSIVIITIFLVFKRIKNITYFFIIINYEKKEKKGK</sequence>
<dbReference type="Gene3D" id="1.10.8.60">
    <property type="match status" value="1"/>
</dbReference>
<comment type="similarity">
    <text evidence="4">Belongs to the AAA ATPase family.</text>
</comment>
<dbReference type="InterPro" id="IPR003593">
    <property type="entry name" value="AAA+_ATPase"/>
</dbReference>
<organism evidence="8 9">
    <name type="scientific">Strongyloides venezuelensis</name>
    <name type="common">Threadworm</name>
    <dbReference type="NCBI Taxonomy" id="75913"/>
    <lineage>
        <taxon>Eukaryota</taxon>
        <taxon>Metazoa</taxon>
        <taxon>Ecdysozoa</taxon>
        <taxon>Nematoda</taxon>
        <taxon>Chromadorea</taxon>
        <taxon>Rhabditida</taxon>
        <taxon>Tylenchina</taxon>
        <taxon>Panagrolaimomorpha</taxon>
        <taxon>Strongyloidoidea</taxon>
        <taxon>Strongyloididae</taxon>
        <taxon>Strongyloides</taxon>
    </lineage>
</organism>
<evidence type="ECO:0000256" key="6">
    <source>
        <dbReference type="SAM" id="MobiDB-lite"/>
    </source>
</evidence>
<dbReference type="STRING" id="75913.A0A0K0FBM0"/>
<proteinExistence type="inferred from homology"/>
<dbReference type="PANTHER" id="PTHR23074:SF83">
    <property type="entry name" value="VACUOLAR PROTEIN SORTING-ASSOCIATED PROTEIN 4A"/>
    <property type="match status" value="1"/>
</dbReference>
<keyword evidence="2 4" id="KW-0067">ATP-binding</keyword>
<evidence type="ECO:0000313" key="9">
    <source>
        <dbReference type="WBParaSite" id="SVE_0623200.1"/>
    </source>
</evidence>
<dbReference type="Proteomes" id="UP000035680">
    <property type="component" value="Unassembled WGS sequence"/>
</dbReference>
<evidence type="ECO:0000256" key="2">
    <source>
        <dbReference type="ARBA" id="ARBA00022840"/>
    </source>
</evidence>
<reference evidence="8" key="1">
    <citation type="submission" date="2014-07" db="EMBL/GenBank/DDBJ databases">
        <authorList>
            <person name="Martin A.A"/>
            <person name="De Silva N."/>
        </authorList>
    </citation>
    <scope>NUCLEOTIDE SEQUENCE</scope>
</reference>
<feature type="domain" description="AAA+ ATPase" evidence="7">
    <location>
        <begin position="249"/>
        <end position="386"/>
    </location>
</feature>
<dbReference type="AlphaFoldDB" id="A0A0K0FBM0"/>
<reference evidence="9" key="2">
    <citation type="submission" date="2015-08" db="UniProtKB">
        <authorList>
            <consortium name="WormBaseParasite"/>
        </authorList>
    </citation>
    <scope>IDENTIFICATION</scope>
</reference>
<feature type="compositionally biased region" description="Polar residues" evidence="6">
    <location>
        <begin position="86"/>
        <end position="105"/>
    </location>
</feature>
<dbReference type="GO" id="GO:0005524">
    <property type="term" value="F:ATP binding"/>
    <property type="evidence" value="ECO:0007669"/>
    <property type="project" value="UniProtKB-KW"/>
</dbReference>
<dbReference type="Gene3D" id="3.40.50.300">
    <property type="entry name" value="P-loop containing nucleotide triphosphate hydrolases"/>
    <property type="match status" value="1"/>
</dbReference>
<keyword evidence="1 4" id="KW-0547">Nucleotide-binding</keyword>
<evidence type="ECO:0000256" key="3">
    <source>
        <dbReference type="ARBA" id="ARBA00023054"/>
    </source>
</evidence>
<dbReference type="WBParaSite" id="SVE_0623200.1">
    <property type="protein sequence ID" value="SVE_0623200.1"/>
    <property type="gene ID" value="SVE_0623200"/>
</dbReference>
<evidence type="ECO:0000256" key="5">
    <source>
        <dbReference type="SAM" id="Coils"/>
    </source>
</evidence>
<dbReference type="InterPro" id="IPR003960">
    <property type="entry name" value="ATPase_AAA_CS"/>
</dbReference>
<dbReference type="SMART" id="SM00382">
    <property type="entry name" value="AAA"/>
    <property type="match status" value="1"/>
</dbReference>
<feature type="compositionally biased region" description="Basic and acidic residues" evidence="6">
    <location>
        <begin position="171"/>
        <end position="182"/>
    </location>
</feature>
<dbReference type="InterPro" id="IPR041569">
    <property type="entry name" value="AAA_lid_3"/>
</dbReference>
<dbReference type="Pfam" id="PF17862">
    <property type="entry name" value="AAA_lid_3"/>
    <property type="match status" value="1"/>
</dbReference>
<feature type="compositionally biased region" description="Low complexity" evidence="6">
    <location>
        <begin position="124"/>
        <end position="141"/>
    </location>
</feature>
<evidence type="ECO:0000259" key="7">
    <source>
        <dbReference type="SMART" id="SM00382"/>
    </source>
</evidence>
<evidence type="ECO:0000256" key="1">
    <source>
        <dbReference type="ARBA" id="ARBA00022741"/>
    </source>
</evidence>
<dbReference type="FunFam" id="3.40.50.300:FF:001025">
    <property type="entry name" value="ATPase family, AAA domain-containing 2B"/>
    <property type="match status" value="1"/>
</dbReference>
<feature type="region of interest" description="Disordered" evidence="6">
    <location>
        <begin position="86"/>
        <end position="189"/>
    </location>
</feature>
<dbReference type="InterPro" id="IPR050304">
    <property type="entry name" value="MT-severing_AAA_ATPase"/>
</dbReference>
<dbReference type="GO" id="GO:0016887">
    <property type="term" value="F:ATP hydrolysis activity"/>
    <property type="evidence" value="ECO:0007669"/>
    <property type="project" value="InterPro"/>
</dbReference>
<dbReference type="PANTHER" id="PTHR23074">
    <property type="entry name" value="AAA DOMAIN-CONTAINING"/>
    <property type="match status" value="1"/>
</dbReference>
<dbReference type="SUPFAM" id="SSF52540">
    <property type="entry name" value="P-loop containing nucleoside triphosphate hydrolases"/>
    <property type="match status" value="1"/>
</dbReference>
<dbReference type="InterPro" id="IPR003959">
    <property type="entry name" value="ATPase_AAA_core"/>
</dbReference>
<dbReference type="PROSITE" id="PS00674">
    <property type="entry name" value="AAA"/>
    <property type="match status" value="1"/>
</dbReference>
<keyword evidence="8" id="KW-1185">Reference proteome</keyword>
<accession>A0A0K0FBM0</accession>
<dbReference type="InterPro" id="IPR027417">
    <property type="entry name" value="P-loop_NTPase"/>
</dbReference>
<protein>
    <submittedName>
        <fullName evidence="9">AAA domain-containing protein</fullName>
    </submittedName>
</protein>
<evidence type="ECO:0000313" key="8">
    <source>
        <dbReference type="Proteomes" id="UP000035680"/>
    </source>
</evidence>